<evidence type="ECO:0000313" key="10">
    <source>
        <dbReference type="EMBL" id="CAL5134918.1"/>
    </source>
</evidence>
<organism evidence="10 11">
    <name type="scientific">Calicophoron daubneyi</name>
    <name type="common">Rumen fluke</name>
    <name type="synonym">Paramphistomum daubneyi</name>
    <dbReference type="NCBI Taxonomy" id="300641"/>
    <lineage>
        <taxon>Eukaryota</taxon>
        <taxon>Metazoa</taxon>
        <taxon>Spiralia</taxon>
        <taxon>Lophotrochozoa</taxon>
        <taxon>Platyhelminthes</taxon>
        <taxon>Trematoda</taxon>
        <taxon>Digenea</taxon>
        <taxon>Plagiorchiida</taxon>
        <taxon>Pronocephalata</taxon>
        <taxon>Paramphistomoidea</taxon>
        <taxon>Paramphistomidae</taxon>
        <taxon>Calicophoron</taxon>
    </lineage>
</organism>
<evidence type="ECO:0000256" key="7">
    <source>
        <dbReference type="ARBA" id="ARBA00023306"/>
    </source>
</evidence>
<dbReference type="Pfam" id="PF10221">
    <property type="entry name" value="Mat89Bb"/>
    <property type="match status" value="1"/>
</dbReference>
<keyword evidence="6" id="KW-0539">Nucleus</keyword>
<dbReference type="GO" id="GO:0005737">
    <property type="term" value="C:cytoplasm"/>
    <property type="evidence" value="ECO:0007669"/>
    <property type="project" value="UniProtKB-SubCell"/>
</dbReference>
<reference evidence="10" key="1">
    <citation type="submission" date="2024-06" db="EMBL/GenBank/DDBJ databases">
        <authorList>
            <person name="Liu X."/>
            <person name="Lenzi L."/>
            <person name="Haldenby T S."/>
            <person name="Uol C."/>
        </authorList>
    </citation>
    <scope>NUCLEOTIDE SEQUENCE</scope>
</reference>
<evidence type="ECO:0000256" key="8">
    <source>
        <dbReference type="ARBA" id="ARBA00061603"/>
    </source>
</evidence>
<evidence type="ECO:0000256" key="1">
    <source>
        <dbReference type="ARBA" id="ARBA00004123"/>
    </source>
</evidence>
<evidence type="ECO:0000256" key="3">
    <source>
        <dbReference type="ARBA" id="ARBA00022490"/>
    </source>
</evidence>
<comment type="similarity">
    <text evidence="8">Belongs to the Integrator subunit 13 family.</text>
</comment>
<dbReference type="GO" id="GO:0032039">
    <property type="term" value="C:integrator complex"/>
    <property type="evidence" value="ECO:0007669"/>
    <property type="project" value="TreeGrafter"/>
</dbReference>
<accession>A0AAV2TC19</accession>
<dbReference type="EMBL" id="CAXLJL010000234">
    <property type="protein sequence ID" value="CAL5134918.1"/>
    <property type="molecule type" value="Genomic_DNA"/>
</dbReference>
<dbReference type="GO" id="GO:0051642">
    <property type="term" value="P:centrosome localization"/>
    <property type="evidence" value="ECO:0007669"/>
    <property type="project" value="TreeGrafter"/>
</dbReference>
<keyword evidence="5" id="KW-0498">Mitosis</keyword>
<gene>
    <name evidence="10" type="ORF">CDAUBV1_LOCUS9013</name>
</gene>
<keyword evidence="4" id="KW-0132">Cell division</keyword>
<dbReference type="PANTHER" id="PTHR12955:SF1">
    <property type="entry name" value="INTEGRATOR COMPLEX SUBUNIT 13"/>
    <property type="match status" value="1"/>
</dbReference>
<dbReference type="PANTHER" id="PTHR12955">
    <property type="entry name" value="SARCOMA ANTIGEN NY-SAR-95-RELATED"/>
    <property type="match status" value="1"/>
</dbReference>
<evidence type="ECO:0000256" key="2">
    <source>
        <dbReference type="ARBA" id="ARBA00004496"/>
    </source>
</evidence>
<sequence>MFNEKTVFLLNHTSYFRNPSGDEVALEPIVKGASPKAIFKKSMWSNLVDAVLQYCRVVFDIFSSEKPISVITFDNEEKIHTIWLEEDQNLEALWNVFTNEGPPTEEALDLRNCPSVPGLEPACSMLQMVKSSQKGSAVKDNVGRVIVLSALMKDQLGSWIPDILSCLKQPVKNVGYVPVTASEWLFIDLVPSTQDDPVSSGTLPQPVELPSSGGSPCPHRFLYHRLPTTGLELYRGLMRLVESHYDLSSTLVQDIPMKEEANASSSSAMYGVELLHEAGAHRLLERIGLADQLRIRTESTEVGEVKDASVLQRPNSGFSKTLGIKWVTPKSLDGALLRYTIGAYRVTLADVGNRASTCLAQFVLGGRSVALAHRLPMPLHSLPRNTDNLPPLSDHEALLLTCHGSVMYLHVLATVCPLSHPPLIPLYADANKLPSDFRTQTFIDQILRPSRLAPASARLHYAVAPRERAQQHLERSTRYWPLLESQTILGTNKFANPLFEHLPKEYLEPNELAACEDAVFKLASSIKHNVSLSDLRKPSGKRASAPSLPVAPTLQAEAVALALETDHFLSSYTELSAEHEEIYEHWSETLGLGRGRSKNPIISQPTTIKTSDNFASLSLSEMIDVARRIAAGQMDQVNVPNIPEALIKTVRSLTLLCDIVAAKKSGSSTEGARPTYPLKRGKTETERPNAKDALVIEPANVANFINLLQPTKRPRTGPHKLEFAGVATADSKGMCQLYRAMREKEKEKTAI</sequence>
<evidence type="ECO:0008006" key="12">
    <source>
        <dbReference type="Google" id="ProtNLM"/>
    </source>
</evidence>
<evidence type="ECO:0000256" key="6">
    <source>
        <dbReference type="ARBA" id="ARBA00023242"/>
    </source>
</evidence>
<comment type="subcellular location">
    <subcellularLocation>
        <location evidence="2">Cytoplasm</location>
    </subcellularLocation>
    <subcellularLocation>
        <location evidence="1">Nucleus</location>
    </subcellularLocation>
</comment>
<dbReference type="AlphaFoldDB" id="A0AAV2TC19"/>
<evidence type="ECO:0000256" key="9">
    <source>
        <dbReference type="SAM" id="MobiDB-lite"/>
    </source>
</evidence>
<name>A0AAV2TC19_CALDB</name>
<protein>
    <recommendedName>
        <fullName evidence="12">Protein asunder</fullName>
    </recommendedName>
</protein>
<comment type="caution">
    <text evidence="10">The sequence shown here is derived from an EMBL/GenBank/DDBJ whole genome shotgun (WGS) entry which is preliminary data.</text>
</comment>
<feature type="region of interest" description="Disordered" evidence="9">
    <location>
        <begin position="666"/>
        <end position="687"/>
    </location>
</feature>
<evidence type="ECO:0000256" key="4">
    <source>
        <dbReference type="ARBA" id="ARBA00022618"/>
    </source>
</evidence>
<dbReference type="InterPro" id="IPR019355">
    <property type="entry name" value="Cell_cycle_regulator_Mat89Bb"/>
</dbReference>
<evidence type="ECO:0000256" key="5">
    <source>
        <dbReference type="ARBA" id="ARBA00022776"/>
    </source>
</evidence>
<dbReference type="Proteomes" id="UP001497525">
    <property type="component" value="Unassembled WGS sequence"/>
</dbReference>
<keyword evidence="3" id="KW-0963">Cytoplasm</keyword>
<dbReference type="GO" id="GO:0007346">
    <property type="term" value="P:regulation of mitotic cell cycle"/>
    <property type="evidence" value="ECO:0007669"/>
    <property type="project" value="TreeGrafter"/>
</dbReference>
<keyword evidence="7" id="KW-0131">Cell cycle</keyword>
<dbReference type="GO" id="GO:0051301">
    <property type="term" value="P:cell division"/>
    <property type="evidence" value="ECO:0007669"/>
    <property type="project" value="UniProtKB-KW"/>
</dbReference>
<proteinExistence type="inferred from homology"/>
<evidence type="ECO:0000313" key="11">
    <source>
        <dbReference type="Proteomes" id="UP001497525"/>
    </source>
</evidence>